<dbReference type="Proteomes" id="UP000001054">
    <property type="component" value="Plasmid pNGR234b"/>
</dbReference>
<dbReference type="KEGG" id="rhi:NGR_b09750"/>
<dbReference type="RefSeq" id="WP_015887077.1">
    <property type="nucleotide sequence ID" value="NC_012586.1"/>
</dbReference>
<protein>
    <recommendedName>
        <fullName evidence="1">Ribbon-helix-helix protein CopG domain-containing protein</fullName>
    </recommendedName>
</protein>
<reference evidence="2 3" key="2">
    <citation type="journal article" date="2009" name="Appl. Environ. Microbiol.">
        <title>Rhizobium sp. strain NGR234 possesses a remarkable number of secretion systems.</title>
        <authorList>
            <person name="Schmeisser C."/>
            <person name="Liesegang H."/>
            <person name="Krysciak D."/>
            <person name="Bakkou N."/>
            <person name="Le Quere A."/>
            <person name="Wollherr A."/>
            <person name="Heinemeyer I."/>
            <person name="Morgenstern B."/>
            <person name="Pommerening-Roeser A."/>
            <person name="Flores M."/>
            <person name="Palacios R."/>
            <person name="Brenner S."/>
            <person name="Gottschalk G."/>
            <person name="Schmitz R.A."/>
            <person name="Broughton W.J."/>
            <person name="Perret X."/>
            <person name="Strittmatter A.W."/>
            <person name="Streit W.R."/>
        </authorList>
    </citation>
    <scope>NUCLEOTIDE SEQUENCE [LARGE SCALE GENOMIC DNA]</scope>
    <source>
        <strain evidence="3">NBRC 101917 / NGR234</strain>
    </source>
</reference>
<dbReference type="SUPFAM" id="SSF47598">
    <property type="entry name" value="Ribbon-helix-helix"/>
    <property type="match status" value="1"/>
</dbReference>
<dbReference type="OrthoDB" id="5298181at2"/>
<evidence type="ECO:0000259" key="1">
    <source>
        <dbReference type="Pfam" id="PF01402"/>
    </source>
</evidence>
<dbReference type="InterPro" id="IPR002145">
    <property type="entry name" value="CopG"/>
</dbReference>
<proteinExistence type="predicted"/>
<sequence length="87" mass="9816">METKVLTAHVPLPLAEKVDQIAARLERSRGWIVKQALAAWIDQEEERRRLTLEALADVDSGRVIHHQSVQAWADSLDSDNPRPLPIS</sequence>
<dbReference type="CDD" id="cd22233">
    <property type="entry name" value="RHH_CopAso-like"/>
    <property type="match status" value="1"/>
</dbReference>
<reference evidence="3" key="1">
    <citation type="journal article" date="2004" name="J. Bacteriol.">
        <title>An evolutionary hot spot: the pNGR234b replicon of Rhizobium sp. strain NGR234.</title>
        <authorList>
            <person name="Streit W.R."/>
            <person name="Schmitz R.A."/>
            <person name="Perret X."/>
            <person name="Staehelin C."/>
            <person name="Deakin W.J."/>
            <person name="Raasch C."/>
            <person name="Liesegang H."/>
            <person name="Broughton W.J."/>
        </authorList>
    </citation>
    <scope>NUCLEOTIDE SEQUENCE [LARGE SCALE GENOMIC DNA]</scope>
    <source>
        <strain evidence="3">NBRC 101917 / NGR234</strain>
    </source>
</reference>
<dbReference type="AlphaFoldDB" id="C3KQS0"/>
<feature type="domain" description="Ribbon-helix-helix protein CopG" evidence="1">
    <location>
        <begin position="4"/>
        <end position="44"/>
    </location>
</feature>
<dbReference type="Pfam" id="PF01402">
    <property type="entry name" value="RHH_1"/>
    <property type="match status" value="1"/>
</dbReference>
<dbReference type="HOGENOM" id="CLU_155311_4_1_5"/>
<gene>
    <name evidence="2" type="ordered locus">NGR_b09750</name>
</gene>
<accession>C3KQS0</accession>
<dbReference type="InterPro" id="IPR013321">
    <property type="entry name" value="Arc_rbn_hlx_hlx"/>
</dbReference>
<evidence type="ECO:0000313" key="3">
    <source>
        <dbReference type="Proteomes" id="UP000001054"/>
    </source>
</evidence>
<dbReference type="PANTHER" id="PTHR40688:SF2">
    <property type="entry name" value="RIBBON-HELIX-HELIX PROTEIN COPG DOMAIN-CONTAINING PROTEIN"/>
    <property type="match status" value="1"/>
</dbReference>
<dbReference type="PANTHER" id="PTHR40688">
    <property type="match status" value="1"/>
</dbReference>
<geneLocation type="plasmid" evidence="3">
    <name>sym pNGR234b</name>
</geneLocation>
<dbReference type="GO" id="GO:0006355">
    <property type="term" value="P:regulation of DNA-templated transcription"/>
    <property type="evidence" value="ECO:0007669"/>
    <property type="project" value="InterPro"/>
</dbReference>
<keyword evidence="3" id="KW-1185">Reference proteome</keyword>
<dbReference type="EMBL" id="CP000874">
    <property type="protein sequence ID" value="ACP22428.1"/>
    <property type="molecule type" value="Genomic_DNA"/>
</dbReference>
<evidence type="ECO:0000313" key="2">
    <source>
        <dbReference type="EMBL" id="ACP22428.1"/>
    </source>
</evidence>
<dbReference type="Gene3D" id="1.10.1220.10">
    <property type="entry name" value="Met repressor-like"/>
    <property type="match status" value="1"/>
</dbReference>
<organism evidence="2 3">
    <name type="scientific">Sinorhizobium fredii (strain NBRC 101917 / NGR234)</name>
    <dbReference type="NCBI Taxonomy" id="394"/>
    <lineage>
        <taxon>Bacteria</taxon>
        <taxon>Pseudomonadati</taxon>
        <taxon>Pseudomonadota</taxon>
        <taxon>Alphaproteobacteria</taxon>
        <taxon>Hyphomicrobiales</taxon>
        <taxon>Rhizobiaceae</taxon>
        <taxon>Sinorhizobium/Ensifer group</taxon>
        <taxon>Sinorhizobium</taxon>
    </lineage>
</organism>
<dbReference type="InterPro" id="IPR052991">
    <property type="entry name" value="Non-func_TypeII_TA_Antitoxin"/>
</dbReference>
<name>C3KQS0_SINFN</name>
<keyword evidence="2" id="KW-0614">Plasmid</keyword>
<dbReference type="InterPro" id="IPR010985">
    <property type="entry name" value="Ribbon_hlx_hlx"/>
</dbReference>